<sequence>MTTYRSPFPGLDAPASGPGGAPEGLKPIWIEHPDLEAMGRRGFRRFRNEFDREPEGIWMAPGRANLNGEHIDFLGGRCLPMALPYGTLVAAAPRTDGLLRMRTLEPTLDSGIVEVPVDSIVPGTPEGWTGYVAGALWALRIAAESHPELAVPENFGADLLIRSTLPVGGGLSSSAALECAAILAFVGMITGPRDLDDDTRAVLAHACMMAEVQVVGAATGGLDQTASLRSLPGHVLSLDCRDFSITHHPIAPLVEGHRLVGVDTSTPHWLGGDDFSSRRKDAEAAARFLGAERLRDLLPESPDAEDVEAVLARWDAADPRPADLDGRDVAGCRRRLRHALTEMLRSERIDALLRHGAPDSVPGGAPGELGRILTEGHASMRDDAEASFATADLIVETALAHSAAGARLIGGGFGGSVLALLPMNKVDAVVQAVDRAVLAEGLPRPRFLCIEASAPGAQLCRNCD</sequence>
<dbReference type="InterPro" id="IPR006204">
    <property type="entry name" value="GHMP_kinase_N_dom"/>
</dbReference>
<dbReference type="SUPFAM" id="SSF55060">
    <property type="entry name" value="GHMP Kinase, C-terminal domain"/>
    <property type="match status" value="1"/>
</dbReference>
<feature type="region of interest" description="Disordered" evidence="7">
    <location>
        <begin position="1"/>
        <end position="24"/>
    </location>
</feature>
<dbReference type="InterPro" id="IPR000705">
    <property type="entry name" value="Galactokinase"/>
</dbReference>
<dbReference type="SUPFAM" id="SSF54211">
    <property type="entry name" value="Ribosomal protein S5 domain 2-like"/>
    <property type="match status" value="1"/>
</dbReference>
<evidence type="ECO:0000256" key="4">
    <source>
        <dbReference type="ARBA" id="ARBA00022777"/>
    </source>
</evidence>
<evidence type="ECO:0000256" key="7">
    <source>
        <dbReference type="SAM" id="MobiDB-lite"/>
    </source>
</evidence>
<dbReference type="InterPro" id="IPR014721">
    <property type="entry name" value="Ribsml_uS5_D2-typ_fold_subgr"/>
</dbReference>
<evidence type="ECO:0000313" key="11">
    <source>
        <dbReference type="EMBL" id="ROZ65753.1"/>
    </source>
</evidence>
<dbReference type="Proteomes" id="UP000270616">
    <property type="component" value="Unassembled WGS sequence"/>
</dbReference>
<dbReference type="EMBL" id="RKMF01000001">
    <property type="protein sequence ID" value="ROZ65753.1"/>
    <property type="molecule type" value="Genomic_DNA"/>
</dbReference>
<comment type="caution">
    <text evidence="11">The sequence shown here is derived from an EMBL/GenBank/DDBJ whole genome shotgun (WGS) entry which is preliminary data.</text>
</comment>
<feature type="domain" description="Galactokinase N-terminal" evidence="10">
    <location>
        <begin position="45"/>
        <end position="93"/>
    </location>
</feature>
<dbReference type="PANTHER" id="PTHR10457">
    <property type="entry name" value="MEVALONATE KINASE/GALACTOKINASE"/>
    <property type="match status" value="1"/>
</dbReference>
<protein>
    <submittedName>
        <fullName evidence="11">Galactokinase</fullName>
    </submittedName>
</protein>
<evidence type="ECO:0000256" key="1">
    <source>
        <dbReference type="ARBA" id="ARBA00006566"/>
    </source>
</evidence>
<keyword evidence="6" id="KW-0299">Galactose metabolism</keyword>
<accession>A0A3N3ZWH5</accession>
<keyword evidence="12" id="KW-1185">Reference proteome</keyword>
<dbReference type="InterPro" id="IPR013750">
    <property type="entry name" value="GHMP_kinase_C_dom"/>
</dbReference>
<evidence type="ECO:0000259" key="9">
    <source>
        <dbReference type="Pfam" id="PF08544"/>
    </source>
</evidence>
<keyword evidence="6" id="KW-0119">Carbohydrate metabolism</keyword>
<evidence type="ECO:0000256" key="3">
    <source>
        <dbReference type="ARBA" id="ARBA00022741"/>
    </source>
</evidence>
<dbReference type="InterPro" id="IPR020568">
    <property type="entry name" value="Ribosomal_Su5_D2-typ_SF"/>
</dbReference>
<dbReference type="InterPro" id="IPR006203">
    <property type="entry name" value="GHMP_knse_ATP-bd_CS"/>
</dbReference>
<dbReference type="PIRSF" id="PIRSF000530">
    <property type="entry name" value="Galactokinase"/>
    <property type="match status" value="1"/>
</dbReference>
<dbReference type="GO" id="GO:0005829">
    <property type="term" value="C:cytosol"/>
    <property type="evidence" value="ECO:0007669"/>
    <property type="project" value="TreeGrafter"/>
</dbReference>
<name>A0A3N3ZWH5_9MICC</name>
<evidence type="ECO:0000259" key="8">
    <source>
        <dbReference type="Pfam" id="PF00288"/>
    </source>
</evidence>
<feature type="domain" description="GHMP kinase C-terminal" evidence="9">
    <location>
        <begin position="364"/>
        <end position="435"/>
    </location>
</feature>
<dbReference type="InterPro" id="IPR036554">
    <property type="entry name" value="GHMP_kinase_C_sf"/>
</dbReference>
<dbReference type="InterPro" id="IPR019539">
    <property type="entry name" value="GalKase_N"/>
</dbReference>
<proteinExistence type="inferred from homology"/>
<reference evidence="11 12" key="1">
    <citation type="submission" date="2018-10" db="EMBL/GenBank/DDBJ databases">
        <title>Kocuria sp. M5W7-7, whole genome shotgun sequence.</title>
        <authorList>
            <person name="Tuo L."/>
        </authorList>
    </citation>
    <scope>NUCLEOTIDE SEQUENCE [LARGE SCALE GENOMIC DNA]</scope>
    <source>
        <strain evidence="11 12">M5W7-7</strain>
    </source>
</reference>
<dbReference type="InterPro" id="IPR006206">
    <property type="entry name" value="Mevalonate/galactokinase"/>
</dbReference>
<dbReference type="PRINTS" id="PR00959">
    <property type="entry name" value="MEVGALKINASE"/>
</dbReference>
<keyword evidence="3" id="KW-0547">Nucleotide-binding</keyword>
<keyword evidence="5" id="KW-0067">ATP-binding</keyword>
<dbReference type="GO" id="GO:0004335">
    <property type="term" value="F:galactokinase activity"/>
    <property type="evidence" value="ECO:0007669"/>
    <property type="project" value="InterPro"/>
</dbReference>
<dbReference type="OrthoDB" id="250531at2"/>
<keyword evidence="2" id="KW-0808">Transferase</keyword>
<dbReference type="RefSeq" id="WP_123823647.1">
    <property type="nucleotide sequence ID" value="NZ_RKMF01000001.1"/>
</dbReference>
<keyword evidence="4 11" id="KW-0418">Kinase</keyword>
<dbReference type="PANTHER" id="PTHR10457:SF7">
    <property type="entry name" value="GALACTOKINASE-RELATED"/>
    <property type="match status" value="1"/>
</dbReference>
<evidence type="ECO:0000256" key="2">
    <source>
        <dbReference type="ARBA" id="ARBA00022679"/>
    </source>
</evidence>
<evidence type="ECO:0000256" key="6">
    <source>
        <dbReference type="ARBA" id="ARBA00023144"/>
    </source>
</evidence>
<comment type="similarity">
    <text evidence="1">Belongs to the GHMP kinase family. GalK subfamily.</text>
</comment>
<evidence type="ECO:0000313" key="12">
    <source>
        <dbReference type="Proteomes" id="UP000270616"/>
    </source>
</evidence>
<organism evidence="11 12">
    <name type="scientific">Kocuria soli</name>
    <dbReference type="NCBI Taxonomy" id="2485125"/>
    <lineage>
        <taxon>Bacteria</taxon>
        <taxon>Bacillati</taxon>
        <taxon>Actinomycetota</taxon>
        <taxon>Actinomycetes</taxon>
        <taxon>Micrococcales</taxon>
        <taxon>Micrococcaceae</taxon>
        <taxon>Kocuria</taxon>
    </lineage>
</organism>
<feature type="domain" description="GHMP kinase N-terminal" evidence="8">
    <location>
        <begin position="133"/>
        <end position="228"/>
    </location>
</feature>
<dbReference type="Pfam" id="PF08544">
    <property type="entry name" value="GHMP_kinases_C"/>
    <property type="match status" value="1"/>
</dbReference>
<evidence type="ECO:0000256" key="5">
    <source>
        <dbReference type="ARBA" id="ARBA00022840"/>
    </source>
</evidence>
<dbReference type="Gene3D" id="3.30.230.10">
    <property type="match status" value="1"/>
</dbReference>
<dbReference type="Gene3D" id="3.30.70.890">
    <property type="entry name" value="GHMP kinase, C-terminal domain"/>
    <property type="match status" value="1"/>
</dbReference>
<dbReference type="PROSITE" id="PS00627">
    <property type="entry name" value="GHMP_KINASES_ATP"/>
    <property type="match status" value="1"/>
</dbReference>
<evidence type="ECO:0000259" key="10">
    <source>
        <dbReference type="Pfam" id="PF10509"/>
    </source>
</evidence>
<gene>
    <name evidence="11" type="ORF">EDL96_01400</name>
</gene>
<dbReference type="GO" id="GO:0005524">
    <property type="term" value="F:ATP binding"/>
    <property type="evidence" value="ECO:0007669"/>
    <property type="project" value="UniProtKB-KW"/>
</dbReference>
<dbReference type="PRINTS" id="PR00473">
    <property type="entry name" value="GALCTOKINASE"/>
</dbReference>
<dbReference type="Pfam" id="PF00288">
    <property type="entry name" value="GHMP_kinases_N"/>
    <property type="match status" value="1"/>
</dbReference>
<dbReference type="AlphaFoldDB" id="A0A3N3ZWH5"/>
<dbReference type="GO" id="GO:0006012">
    <property type="term" value="P:galactose metabolic process"/>
    <property type="evidence" value="ECO:0007669"/>
    <property type="project" value="UniProtKB-KW"/>
</dbReference>
<dbReference type="Pfam" id="PF10509">
    <property type="entry name" value="GalKase_gal_bdg"/>
    <property type="match status" value="1"/>
</dbReference>